<dbReference type="RefSeq" id="WP_289268079.1">
    <property type="nucleotide sequence ID" value="NZ_OX365700.1"/>
</dbReference>
<dbReference type="Proteomes" id="UP001179121">
    <property type="component" value="Chromosome"/>
</dbReference>
<sequence length="43" mass="5181">MLVKATEEEEQDIINRQKAMLETGFAMGKLQYRKRDELHEDRE</sequence>
<dbReference type="AlphaFoldDB" id="A0AA86MY98"/>
<proteinExistence type="predicted"/>
<accession>A0AA86MY98</accession>
<organism evidence="1 2">
    <name type="scientific">Nitrospira tepida</name>
    <dbReference type="NCBI Taxonomy" id="2973512"/>
    <lineage>
        <taxon>Bacteria</taxon>
        <taxon>Pseudomonadati</taxon>
        <taxon>Nitrospirota</taxon>
        <taxon>Nitrospiria</taxon>
        <taxon>Nitrospirales</taxon>
        <taxon>Nitrospiraceae</taxon>
        <taxon>Nitrospira</taxon>
    </lineage>
</organism>
<name>A0AA86MY98_9BACT</name>
<evidence type="ECO:0000313" key="2">
    <source>
        <dbReference type="Proteomes" id="UP001179121"/>
    </source>
</evidence>
<gene>
    <name evidence="1" type="ORF">DNFV4_01552</name>
</gene>
<dbReference type="KEGG" id="nti:DNFV4_01552"/>
<dbReference type="EMBL" id="OX365700">
    <property type="protein sequence ID" value="CAI4031122.1"/>
    <property type="molecule type" value="Genomic_DNA"/>
</dbReference>
<protein>
    <submittedName>
        <fullName evidence="1">Uncharacterized protein</fullName>
    </submittedName>
</protein>
<evidence type="ECO:0000313" key="1">
    <source>
        <dbReference type="EMBL" id="CAI4031122.1"/>
    </source>
</evidence>
<keyword evidence="2" id="KW-1185">Reference proteome</keyword>
<reference evidence="1" key="1">
    <citation type="submission" date="2022-10" db="EMBL/GenBank/DDBJ databases">
        <authorList>
            <person name="Koch H."/>
        </authorList>
    </citation>
    <scope>NUCLEOTIDE SEQUENCE</scope>
    <source>
        <strain evidence="1">DNF</strain>
    </source>
</reference>